<dbReference type="Pfam" id="PF00370">
    <property type="entry name" value="FGGY_N"/>
    <property type="match status" value="1"/>
</dbReference>
<dbReference type="CDD" id="cd07783">
    <property type="entry name" value="ASKHA_NBD_FGGY_SePSK_AtXK1-like"/>
    <property type="match status" value="1"/>
</dbReference>
<evidence type="ECO:0000313" key="8">
    <source>
        <dbReference type="Proteomes" id="UP001595816"/>
    </source>
</evidence>
<evidence type="ECO:0000256" key="1">
    <source>
        <dbReference type="ARBA" id="ARBA00009156"/>
    </source>
</evidence>
<dbReference type="PIRSF" id="PIRSF000538">
    <property type="entry name" value="GlpK"/>
    <property type="match status" value="1"/>
</dbReference>
<dbReference type="Pfam" id="PF02782">
    <property type="entry name" value="FGGY_C"/>
    <property type="match status" value="1"/>
</dbReference>
<evidence type="ECO:0000259" key="5">
    <source>
        <dbReference type="Pfam" id="PF00370"/>
    </source>
</evidence>
<feature type="domain" description="Carbohydrate kinase FGGY C-terminal" evidence="6">
    <location>
        <begin position="259"/>
        <end position="433"/>
    </location>
</feature>
<dbReference type="Proteomes" id="UP001595816">
    <property type="component" value="Unassembled WGS sequence"/>
</dbReference>
<keyword evidence="3 7" id="KW-0808">Transferase</keyword>
<evidence type="ECO:0000256" key="4">
    <source>
        <dbReference type="ARBA" id="ARBA00022777"/>
    </source>
</evidence>
<evidence type="ECO:0000256" key="3">
    <source>
        <dbReference type="ARBA" id="ARBA00022679"/>
    </source>
</evidence>
<dbReference type="EC" id="2.7.1.-" evidence="7"/>
<dbReference type="InterPro" id="IPR018484">
    <property type="entry name" value="FGGY_N"/>
</dbReference>
<dbReference type="InterPro" id="IPR018485">
    <property type="entry name" value="FGGY_C"/>
</dbReference>
<dbReference type="SUPFAM" id="SSF53067">
    <property type="entry name" value="Actin-like ATPase domain"/>
    <property type="match status" value="2"/>
</dbReference>
<gene>
    <name evidence="7" type="ORF">ACFOZ4_28060</name>
</gene>
<feature type="domain" description="Carbohydrate kinase FGGY N-terminal" evidence="5">
    <location>
        <begin position="9"/>
        <end position="246"/>
    </location>
</feature>
<dbReference type="PANTHER" id="PTHR43095:SF5">
    <property type="entry name" value="XYLULOSE KINASE"/>
    <property type="match status" value="1"/>
</dbReference>
<comment type="caution">
    <text evidence="7">The sequence shown here is derived from an EMBL/GenBank/DDBJ whole genome shotgun (WGS) entry which is preliminary data.</text>
</comment>
<reference evidence="8" key="1">
    <citation type="journal article" date="2019" name="Int. J. Syst. Evol. Microbiol.">
        <title>The Global Catalogue of Microorganisms (GCM) 10K type strain sequencing project: providing services to taxonomists for standard genome sequencing and annotation.</title>
        <authorList>
            <consortium name="The Broad Institute Genomics Platform"/>
            <consortium name="The Broad Institute Genome Sequencing Center for Infectious Disease"/>
            <person name="Wu L."/>
            <person name="Ma J."/>
        </authorList>
    </citation>
    <scope>NUCLEOTIDE SEQUENCE [LARGE SCALE GENOMIC DNA]</scope>
    <source>
        <strain evidence="8">CGMCC 4.7289</strain>
    </source>
</reference>
<evidence type="ECO:0000313" key="7">
    <source>
        <dbReference type="EMBL" id="MFC4134484.1"/>
    </source>
</evidence>
<dbReference type="Gene3D" id="3.30.420.40">
    <property type="match status" value="2"/>
</dbReference>
<keyword evidence="8" id="KW-1185">Reference proteome</keyword>
<dbReference type="RefSeq" id="WP_253763866.1">
    <property type="nucleotide sequence ID" value="NZ_JAMZDZ010000001.1"/>
</dbReference>
<dbReference type="PANTHER" id="PTHR43095">
    <property type="entry name" value="SUGAR KINASE"/>
    <property type="match status" value="1"/>
</dbReference>
<dbReference type="EMBL" id="JBHSAY010000015">
    <property type="protein sequence ID" value="MFC4134484.1"/>
    <property type="molecule type" value="Genomic_DNA"/>
</dbReference>
<dbReference type="GO" id="GO:0016301">
    <property type="term" value="F:kinase activity"/>
    <property type="evidence" value="ECO:0007669"/>
    <property type="project" value="UniProtKB-KW"/>
</dbReference>
<organism evidence="7 8">
    <name type="scientific">Hamadaea flava</name>
    <dbReference type="NCBI Taxonomy" id="1742688"/>
    <lineage>
        <taxon>Bacteria</taxon>
        <taxon>Bacillati</taxon>
        <taxon>Actinomycetota</taxon>
        <taxon>Actinomycetes</taxon>
        <taxon>Micromonosporales</taxon>
        <taxon>Micromonosporaceae</taxon>
        <taxon>Hamadaea</taxon>
    </lineage>
</organism>
<protein>
    <submittedName>
        <fullName evidence="7">FGGY-family carbohydrate kinase</fullName>
        <ecNumber evidence="7">2.7.1.-</ecNumber>
    </submittedName>
</protein>
<name>A0ABV8LVZ6_9ACTN</name>
<dbReference type="InterPro" id="IPR000577">
    <property type="entry name" value="Carb_kinase_FGGY"/>
</dbReference>
<keyword evidence="4 7" id="KW-0418">Kinase</keyword>
<keyword evidence="2" id="KW-0119">Carbohydrate metabolism</keyword>
<comment type="similarity">
    <text evidence="1">Belongs to the FGGY kinase family.</text>
</comment>
<dbReference type="InterPro" id="IPR043129">
    <property type="entry name" value="ATPase_NBD"/>
</dbReference>
<dbReference type="InterPro" id="IPR050406">
    <property type="entry name" value="FGGY_Carb_Kinase"/>
</dbReference>
<sequence>MINPAGELWAGVDVGTQSLRVYLVNGAGSIAGRGSGRLTSHRALGRDGAPRHVQDPDQWWQVLGEAFRQALSGVDAERVRGVGFCSTSGTFVLAGPDGLALTPALMYDDGRAYAEAAEVAEAGAELWLSLGYPIQPSWALPKLVHLIRSGHHGRLQHCADHLAGRLAGEAVATDWSHALKTGYDVEAGTWPTPVLDRLGVPAGMLPDVVRPGHRIGSVGAVGAEHTGLPVGTALHAGLTDGCAAQVAAGALTPGAWNSVLGTTLVLKGVTPERLRDPGGAVYSHRHPDGGWLPGGASNVGAGALEARFPGADRAALDAAAAAFEPASGLTYPLLTRGERFPFVDPAAEAFDTGDFTGPADRYAALLQGVAFVERLCFAYLEGLGADVSGPISVTGGATRSPYWTQLRADILGRDVILPAHAEPAFGAAAAAAAGDGSLTAAAEKMAGAGRVVPHRPEVHERFAEPYARFVGELRDRGYLGDDR</sequence>
<proteinExistence type="inferred from homology"/>
<accession>A0ABV8LVZ6</accession>
<evidence type="ECO:0000259" key="6">
    <source>
        <dbReference type="Pfam" id="PF02782"/>
    </source>
</evidence>
<keyword evidence="2" id="KW-0859">Xylose metabolism</keyword>
<evidence type="ECO:0000256" key="2">
    <source>
        <dbReference type="ARBA" id="ARBA00022629"/>
    </source>
</evidence>